<sequence>MTLQEGSSTYRNKVVKKAQVYFNRYDTEHKYPLLFVIFFQGDGSSNRYYKRSRFQSEITSRDKKLIAQLQPYYTEQKILIDLINENDNIPEPLTYNIGKTADNSKGNLYNNNKIKVVEDKSIENKLGQNGFKKYKHTPEAHHTRKKSCVMYNDNTLLDCNGEKGDTIDEIQGKVLKNVIVFFSNKNPKQPLLAGFEIQESEWVDYYYKKCQNRFHWQKLDREATRELLGNHTNDSDIHKNLIQNEDKLVEILKNVEFSVFNAVVILADKTVSYSKGEASRALNNVEPKITSISLIPEAQPNIIDVNKHSCKRFEEKNYYCYLHTISPVGTLETAELRLLIPNSITSDKFSEIKFYKDEKTAEEDREYLFYNKSVPNTSYLYFYLYGSDPRPLLLCHGTKTYRPKDKTSYSTQWVIVSGLQISVCQGSSNESSLLDELTKVVGALNQVNLFEHPDVHTSKEYIAHQYDGKDVKIQVEYQEIKSYSSPASNSCFRKFEHTPKGIDSHGSVNGFRLGDVSYIKSGERNNSISYTKDSTYKHHPLLKVSAYFYEKDVEYKDPLLVELQFKMHPSGTTNEYYKLSSTEKNNLSWYSDDQASEKVASGGKELAIYLEKLRYEFKKVAKIQIEYNQGTKYELKGGKSFESLLQYKQIAGKELQVSEFLECENLKDANYHCFIHKLTDSNLNQIHSEIGALKITIPNQLPYQNNNLSDADQEICLYEIKQGNEWKLKAKIKENINKDEDNLYDTISSMVTEYTPIYYSFCMGDLFVYFKKDDTRPLLVCLNGMAYRPLKLPKLNEQNYNYNNADYTNWIRSPEITSCACQEEDNVISVLKEVESIYDGDNTVAIATSTTVTLGLTGGGTGLAIYKYPDFFLSLLRKVFSKGAA</sequence>
<gene>
    <name evidence="1" type="ORF">MACK_001082</name>
</gene>
<reference evidence="1" key="1">
    <citation type="submission" date="2022-07" db="EMBL/GenBank/DDBJ databases">
        <title>Evaluation of T. orientalis genome assembly methods using nanopore sequencing and analysis of variation between genomes.</title>
        <authorList>
            <person name="Yam J."/>
            <person name="Micallef M.L."/>
            <person name="Liu M."/>
            <person name="Djordjevic S.P."/>
            <person name="Bogema D.R."/>
            <person name="Jenkins C."/>
        </authorList>
    </citation>
    <scope>NUCLEOTIDE SEQUENCE</scope>
    <source>
        <strain evidence="1">Goon Nure</strain>
    </source>
</reference>
<organism evidence="1 2">
    <name type="scientific">Theileria orientalis</name>
    <dbReference type="NCBI Taxonomy" id="68886"/>
    <lineage>
        <taxon>Eukaryota</taxon>
        <taxon>Sar</taxon>
        <taxon>Alveolata</taxon>
        <taxon>Apicomplexa</taxon>
        <taxon>Aconoidasida</taxon>
        <taxon>Piroplasmida</taxon>
        <taxon>Theileriidae</taxon>
        <taxon>Theileria</taxon>
    </lineage>
</organism>
<dbReference type="AlphaFoldDB" id="A0A976MBX2"/>
<evidence type="ECO:0000313" key="2">
    <source>
        <dbReference type="Proteomes" id="UP000244811"/>
    </source>
</evidence>
<evidence type="ECO:0000313" key="1">
    <source>
        <dbReference type="EMBL" id="UKK01729.2"/>
    </source>
</evidence>
<accession>A0A976MBX2</accession>
<proteinExistence type="predicted"/>
<dbReference type="EMBL" id="CP056071">
    <property type="protein sequence ID" value="UKK01729.2"/>
    <property type="molecule type" value="Genomic_DNA"/>
</dbReference>
<protein>
    <submittedName>
        <fullName evidence="1">Uncharacterized protein</fullName>
    </submittedName>
</protein>
<dbReference type="Proteomes" id="UP000244811">
    <property type="component" value="Chromosome 2"/>
</dbReference>
<name>A0A976MBX2_THEOR</name>